<proteinExistence type="predicted"/>
<gene>
    <name evidence="1" type="primary">AlNc14C74G5014</name>
    <name evidence="1" type="ORF">ALNC14_057350</name>
</gene>
<dbReference type="GO" id="GO:0043248">
    <property type="term" value="P:proteasome assembly"/>
    <property type="evidence" value="ECO:0007669"/>
    <property type="project" value="InterPro"/>
</dbReference>
<protein>
    <submittedName>
        <fullName evidence="1">Uncharacterized protein AlNc14C74G5014</fullName>
    </submittedName>
</protein>
<accession>F0WEG0</accession>
<name>F0WEG0_9STRA</name>
<dbReference type="HOGENOM" id="CLU_133503_0_0_1"/>
<dbReference type="EMBL" id="FR824119">
    <property type="protein sequence ID" value="CCA19592.1"/>
    <property type="molecule type" value="Genomic_DNA"/>
</dbReference>
<sequence>MESSLEDLRIEGAETPKTFSAYEEINGHATNLSISIFSNQLFIIVSQIDTFGTVVQARKRDSLSENFQSEVQIRLGRRDDPLLLVYARQFLERIGSPLGLPIVAAIGLKDRSSDTFERVMNQLLALISSSKNK</sequence>
<reference evidence="1" key="1">
    <citation type="journal article" date="2011" name="PLoS Biol.">
        <title>Gene gain and loss during evolution of obligate parasitism in the white rust pathogen of Arabidopsis thaliana.</title>
        <authorList>
            <person name="Kemen E."/>
            <person name="Gardiner A."/>
            <person name="Schultz-Larsen T."/>
            <person name="Kemen A.C."/>
            <person name="Balmuth A.L."/>
            <person name="Robert-Seilaniantz A."/>
            <person name="Bailey K."/>
            <person name="Holub E."/>
            <person name="Studholme D.J."/>
            <person name="Maclean D."/>
            <person name="Jones J.D."/>
        </authorList>
    </citation>
    <scope>NUCLEOTIDE SEQUENCE</scope>
</reference>
<reference evidence="1" key="2">
    <citation type="submission" date="2011-02" db="EMBL/GenBank/DDBJ databases">
        <authorList>
            <person name="MacLean D."/>
        </authorList>
    </citation>
    <scope>NUCLEOTIDE SEQUENCE</scope>
</reference>
<dbReference type="PANTHER" id="PTHR31051">
    <property type="entry name" value="PROTEASOME ASSEMBLY CHAPERONE 3"/>
    <property type="match status" value="1"/>
</dbReference>
<dbReference type="Gene3D" id="3.30.230.90">
    <property type="match status" value="1"/>
</dbReference>
<evidence type="ECO:0000313" key="1">
    <source>
        <dbReference type="EMBL" id="CCA19592.1"/>
    </source>
</evidence>
<dbReference type="InterPro" id="IPR018788">
    <property type="entry name" value="Proteasome_assmbl_chp_3"/>
</dbReference>
<dbReference type="AlphaFoldDB" id="F0WEG0"/>
<dbReference type="PANTHER" id="PTHR31051:SF1">
    <property type="entry name" value="PROTEASOME ASSEMBLY CHAPERONE 3"/>
    <property type="match status" value="1"/>
</dbReference>
<dbReference type="Pfam" id="PF10178">
    <property type="entry name" value="PAC3"/>
    <property type="match status" value="1"/>
</dbReference>
<dbReference type="InterPro" id="IPR053720">
    <property type="entry name" value="Psm_Assembly_Chaperone"/>
</dbReference>
<organism evidence="1">
    <name type="scientific">Albugo laibachii Nc14</name>
    <dbReference type="NCBI Taxonomy" id="890382"/>
    <lineage>
        <taxon>Eukaryota</taxon>
        <taxon>Sar</taxon>
        <taxon>Stramenopiles</taxon>
        <taxon>Oomycota</taxon>
        <taxon>Peronosporomycetes</taxon>
        <taxon>Albuginales</taxon>
        <taxon>Albuginaceae</taxon>
        <taxon>Albugo</taxon>
    </lineage>
</organism>